<feature type="transmembrane region" description="Helical" evidence="6">
    <location>
        <begin position="13"/>
        <end position="30"/>
    </location>
</feature>
<keyword evidence="3 6" id="KW-0274">FAD</keyword>
<dbReference type="GO" id="GO:0050660">
    <property type="term" value="F:flavin adenine dinucleotide binding"/>
    <property type="evidence" value="ECO:0007669"/>
    <property type="project" value="TreeGrafter"/>
</dbReference>
<dbReference type="InterPro" id="IPR039799">
    <property type="entry name" value="ALR/ERV"/>
</dbReference>
<dbReference type="GO" id="GO:0016971">
    <property type="term" value="F:flavin-dependent sulfhydryl oxidase activity"/>
    <property type="evidence" value="ECO:0007669"/>
    <property type="project" value="InterPro"/>
</dbReference>
<evidence type="ECO:0000256" key="6">
    <source>
        <dbReference type="RuleBase" id="RU371123"/>
    </source>
</evidence>
<keyword evidence="6" id="KW-1133">Transmembrane helix</keyword>
<dbReference type="AlphaFoldDB" id="A0A1X7QYY6"/>
<dbReference type="PANTHER" id="PTHR12645">
    <property type="entry name" value="ALR/ERV"/>
    <property type="match status" value="1"/>
</dbReference>
<evidence type="ECO:0000256" key="2">
    <source>
        <dbReference type="ARBA" id="ARBA00022630"/>
    </source>
</evidence>
<dbReference type="Pfam" id="PF04777">
    <property type="entry name" value="Evr1_Alr"/>
    <property type="match status" value="1"/>
</dbReference>
<comment type="cofactor">
    <cofactor evidence="1 6">
        <name>FAD</name>
        <dbReference type="ChEBI" id="CHEBI:57692"/>
    </cofactor>
</comment>
<dbReference type="Gene3D" id="1.20.120.310">
    <property type="entry name" value="ERV/ALR sulfhydryl oxidase domain"/>
    <property type="match status" value="1"/>
</dbReference>
<evidence type="ECO:0000313" key="9">
    <source>
        <dbReference type="Proteomes" id="UP000196158"/>
    </source>
</evidence>
<reference evidence="8 9" key="1">
    <citation type="submission" date="2017-04" db="EMBL/GenBank/DDBJ databases">
        <authorList>
            <person name="Afonso C.L."/>
            <person name="Miller P.J."/>
            <person name="Scott M.A."/>
            <person name="Spackman E."/>
            <person name="Goraichik I."/>
            <person name="Dimitrov K.M."/>
            <person name="Suarez D.L."/>
            <person name="Swayne D.E."/>
        </authorList>
    </citation>
    <scope>NUCLEOTIDE SEQUENCE [LARGE SCALE GENOMIC DNA]</scope>
</reference>
<organism evidence="8 9">
    <name type="scientific">Maudiozyma saulgeensis</name>
    <dbReference type="NCBI Taxonomy" id="1789683"/>
    <lineage>
        <taxon>Eukaryota</taxon>
        <taxon>Fungi</taxon>
        <taxon>Dikarya</taxon>
        <taxon>Ascomycota</taxon>
        <taxon>Saccharomycotina</taxon>
        <taxon>Saccharomycetes</taxon>
        <taxon>Saccharomycetales</taxon>
        <taxon>Saccharomycetaceae</taxon>
        <taxon>Maudiozyma</taxon>
    </lineage>
</organism>
<evidence type="ECO:0000256" key="4">
    <source>
        <dbReference type="ARBA" id="ARBA00023002"/>
    </source>
</evidence>
<keyword evidence="6" id="KW-0812">Transmembrane</keyword>
<proteinExistence type="predicted"/>
<dbReference type="EC" id="1.8.3.2" evidence="6"/>
<accession>A0A1X7QYY6</accession>
<comment type="catalytic activity">
    <reaction evidence="6">
        <text>2 R'C(R)SH + O2 = R'C(R)S-S(R)CR' + H2O2</text>
        <dbReference type="Rhea" id="RHEA:17357"/>
        <dbReference type="ChEBI" id="CHEBI:15379"/>
        <dbReference type="ChEBI" id="CHEBI:16240"/>
        <dbReference type="ChEBI" id="CHEBI:16520"/>
        <dbReference type="ChEBI" id="CHEBI:17412"/>
        <dbReference type="EC" id="1.8.3.2"/>
    </reaction>
</comment>
<evidence type="ECO:0000313" key="8">
    <source>
        <dbReference type="EMBL" id="SMN18216.1"/>
    </source>
</evidence>
<feature type="domain" description="ERV/ALR sulfhydryl oxidase" evidence="7">
    <location>
        <begin position="76"/>
        <end position="186"/>
    </location>
</feature>
<keyword evidence="6" id="KW-0472">Membrane</keyword>
<gene>
    <name evidence="8" type="ORF">KASA_0Q06567G</name>
</gene>
<keyword evidence="2 6" id="KW-0285">Flavoprotein</keyword>
<evidence type="ECO:0000256" key="1">
    <source>
        <dbReference type="ARBA" id="ARBA00001974"/>
    </source>
</evidence>
<evidence type="ECO:0000259" key="7">
    <source>
        <dbReference type="PROSITE" id="PS51324"/>
    </source>
</evidence>
<evidence type="ECO:0000256" key="3">
    <source>
        <dbReference type="ARBA" id="ARBA00022827"/>
    </source>
</evidence>
<keyword evidence="4 6" id="KW-0560">Oxidoreductase</keyword>
<keyword evidence="9" id="KW-1185">Reference proteome</keyword>
<dbReference type="InterPro" id="IPR017905">
    <property type="entry name" value="ERV/ALR_sulphydryl_oxidase"/>
</dbReference>
<dbReference type="SUPFAM" id="SSF69000">
    <property type="entry name" value="FAD-dependent thiol oxidase"/>
    <property type="match status" value="1"/>
</dbReference>
<evidence type="ECO:0000256" key="5">
    <source>
        <dbReference type="ARBA" id="ARBA00023157"/>
    </source>
</evidence>
<dbReference type="Proteomes" id="UP000196158">
    <property type="component" value="Unassembled WGS sequence"/>
</dbReference>
<dbReference type="EMBL" id="FXLY01000002">
    <property type="protein sequence ID" value="SMN18216.1"/>
    <property type="molecule type" value="Genomic_DNA"/>
</dbReference>
<sequence>MSLWDKYNVKKDYIYRTIALLFLIITWILLSSGELDGSIPHSKIFFKSLNLDNYFTSLNNGDKVSQFTDVQTIINKDSNYMKFGRATWKTFHVMMEMFPDVNMNNNDDLKKRDKLVDWINLIGETYPCSKDSNNIFLQSVQRYPLPINLNKIINIEWGCHIHNLVNERLEKVKYNCSQLILDLKQTEQDYNQDIEYNDLDKVTLNKEDKQLG</sequence>
<dbReference type="PROSITE" id="PS51324">
    <property type="entry name" value="ERV_ALR"/>
    <property type="match status" value="1"/>
</dbReference>
<protein>
    <recommendedName>
        <fullName evidence="6">Sulfhydryl oxidase</fullName>
        <ecNumber evidence="6">1.8.3.2</ecNumber>
    </recommendedName>
</protein>
<dbReference type="GO" id="GO:0005739">
    <property type="term" value="C:mitochondrion"/>
    <property type="evidence" value="ECO:0007669"/>
    <property type="project" value="TreeGrafter"/>
</dbReference>
<dbReference type="InterPro" id="IPR036774">
    <property type="entry name" value="ERV/ALR_sulphydryl_oxid_sf"/>
</dbReference>
<keyword evidence="5" id="KW-1015">Disulfide bond</keyword>
<name>A0A1X7QYY6_9SACH</name>
<dbReference type="STRING" id="1789683.A0A1X7QYY6"/>
<dbReference type="OrthoDB" id="59470at2759"/>
<dbReference type="PANTHER" id="PTHR12645:SF1">
    <property type="entry name" value="FAD-LINKED SULFHYDRYL OXIDASE ERV2"/>
    <property type="match status" value="1"/>
</dbReference>